<dbReference type="InterPro" id="IPR043504">
    <property type="entry name" value="Peptidase_S1_PA_chymotrypsin"/>
</dbReference>
<dbReference type="GO" id="GO:0004252">
    <property type="term" value="F:serine-type endopeptidase activity"/>
    <property type="evidence" value="ECO:0007669"/>
    <property type="project" value="InterPro"/>
</dbReference>
<keyword evidence="4" id="KW-0720">Serine protease</keyword>
<name>A0AB39ZRF2_DROSZ</name>
<dbReference type="Pfam" id="PF00089">
    <property type="entry name" value="Trypsin"/>
    <property type="match status" value="1"/>
</dbReference>
<gene>
    <name evidence="9" type="primary">LOC108018558</name>
</gene>
<dbReference type="PANTHER" id="PTHR24276:SF94">
    <property type="entry name" value="AT20289P-RELATED"/>
    <property type="match status" value="1"/>
</dbReference>
<proteinExistence type="predicted"/>
<evidence type="ECO:0000256" key="4">
    <source>
        <dbReference type="ARBA" id="ARBA00022825"/>
    </source>
</evidence>
<evidence type="ECO:0000313" key="9">
    <source>
        <dbReference type="RefSeq" id="XP_016941600.3"/>
    </source>
</evidence>
<dbReference type="GeneID" id="108018558"/>
<dbReference type="SUPFAM" id="SSF50494">
    <property type="entry name" value="Trypsin-like serine proteases"/>
    <property type="match status" value="1"/>
</dbReference>
<evidence type="ECO:0000259" key="7">
    <source>
        <dbReference type="PROSITE" id="PS50240"/>
    </source>
</evidence>
<organism evidence="8 9">
    <name type="scientific">Drosophila suzukii</name>
    <name type="common">Spotted-wing drosophila fruit fly</name>
    <dbReference type="NCBI Taxonomy" id="28584"/>
    <lineage>
        <taxon>Eukaryota</taxon>
        <taxon>Metazoa</taxon>
        <taxon>Ecdysozoa</taxon>
        <taxon>Arthropoda</taxon>
        <taxon>Hexapoda</taxon>
        <taxon>Insecta</taxon>
        <taxon>Pterygota</taxon>
        <taxon>Neoptera</taxon>
        <taxon>Endopterygota</taxon>
        <taxon>Diptera</taxon>
        <taxon>Brachycera</taxon>
        <taxon>Muscomorpha</taxon>
        <taxon>Ephydroidea</taxon>
        <taxon>Drosophilidae</taxon>
        <taxon>Drosophila</taxon>
        <taxon>Sophophora</taxon>
    </lineage>
</organism>
<dbReference type="RefSeq" id="XP_016941600.3">
    <property type="nucleotide sequence ID" value="XM_017086111.3"/>
</dbReference>
<evidence type="ECO:0000256" key="2">
    <source>
        <dbReference type="ARBA" id="ARBA00022729"/>
    </source>
</evidence>
<keyword evidence="8" id="KW-1185">Reference proteome</keyword>
<dbReference type="AlphaFoldDB" id="A0AB39ZRF2"/>
<dbReference type="PANTHER" id="PTHR24276">
    <property type="entry name" value="POLYSERASE-RELATED"/>
    <property type="match status" value="1"/>
</dbReference>
<protein>
    <submittedName>
        <fullName evidence="9">Trypsin-1-like</fullName>
    </submittedName>
</protein>
<keyword evidence="5" id="KW-1015">Disulfide bond</keyword>
<accession>A0AB39ZRF2</accession>
<reference evidence="9" key="1">
    <citation type="submission" date="2025-08" db="UniProtKB">
        <authorList>
            <consortium name="RefSeq"/>
        </authorList>
    </citation>
    <scope>IDENTIFICATION</scope>
</reference>
<keyword evidence="1" id="KW-0645">Protease</keyword>
<dbReference type="InterPro" id="IPR009003">
    <property type="entry name" value="Peptidase_S1_PA"/>
</dbReference>
<dbReference type="Proteomes" id="UP001652628">
    <property type="component" value="Chromosome 2R"/>
</dbReference>
<evidence type="ECO:0000256" key="1">
    <source>
        <dbReference type="ARBA" id="ARBA00022670"/>
    </source>
</evidence>
<dbReference type="PROSITE" id="PS50240">
    <property type="entry name" value="TRYPSIN_DOM"/>
    <property type="match status" value="1"/>
</dbReference>
<dbReference type="Gene3D" id="2.40.10.10">
    <property type="entry name" value="Trypsin-like serine proteases"/>
    <property type="match status" value="1"/>
</dbReference>
<evidence type="ECO:0000256" key="3">
    <source>
        <dbReference type="ARBA" id="ARBA00022801"/>
    </source>
</evidence>
<keyword evidence="2 6" id="KW-0732">Signal</keyword>
<sequence length="250" mass="27561">MLQAAFVLCLVILPWSAVPEIRVQECESAGDQPAAEDVPWQAMVQFKKIGICNGAILNTNYILTAPDCVRDKVPSDLGVRVGYRRRYDGDFAGVCQVIIHPQSSKTNQSSNLALLKLCEPLDPSETIKEIGIIDKQPKNGAEAFISGYGSYNNSVYYCDPLTLRKKAVQLYDLKACAAERRLSAPTISVTDLNFCAEKKERLCSFHKGAPLVVDGKLAGILSFGDCSTEPDVFVNVLYHKKWLQANTKEI</sequence>
<dbReference type="GO" id="GO:0006508">
    <property type="term" value="P:proteolysis"/>
    <property type="evidence" value="ECO:0007669"/>
    <property type="project" value="UniProtKB-KW"/>
</dbReference>
<evidence type="ECO:0000256" key="5">
    <source>
        <dbReference type="ARBA" id="ARBA00023157"/>
    </source>
</evidence>
<dbReference type="SMART" id="SM00020">
    <property type="entry name" value="Tryp_SPc"/>
    <property type="match status" value="1"/>
</dbReference>
<feature type="domain" description="Peptidase S1" evidence="7">
    <location>
        <begin position="27"/>
        <end position="248"/>
    </location>
</feature>
<feature type="signal peptide" evidence="6">
    <location>
        <begin position="1"/>
        <end position="17"/>
    </location>
</feature>
<feature type="chain" id="PRO_5046766258" evidence="6">
    <location>
        <begin position="18"/>
        <end position="250"/>
    </location>
</feature>
<keyword evidence="3" id="KW-0378">Hydrolase</keyword>
<dbReference type="InterPro" id="IPR001254">
    <property type="entry name" value="Trypsin_dom"/>
</dbReference>
<dbReference type="InterPro" id="IPR050430">
    <property type="entry name" value="Peptidase_S1"/>
</dbReference>
<evidence type="ECO:0000313" key="8">
    <source>
        <dbReference type="Proteomes" id="UP001652628"/>
    </source>
</evidence>
<evidence type="ECO:0000256" key="6">
    <source>
        <dbReference type="SAM" id="SignalP"/>
    </source>
</evidence>